<proteinExistence type="predicted"/>
<feature type="transmembrane region" description="Helical" evidence="7">
    <location>
        <begin position="574"/>
        <end position="594"/>
    </location>
</feature>
<reference evidence="9 10" key="1">
    <citation type="journal article" date="2019" name="Int. J. Syst. Evol. Microbiol.">
        <title>The Global Catalogue of Microorganisms (GCM) 10K type strain sequencing project: providing services to taxonomists for standard genome sequencing and annotation.</title>
        <authorList>
            <consortium name="The Broad Institute Genomics Platform"/>
            <consortium name="The Broad Institute Genome Sequencing Center for Infectious Disease"/>
            <person name="Wu L."/>
            <person name="Ma J."/>
        </authorList>
    </citation>
    <scope>NUCLEOTIDE SEQUENCE [LARGE SCALE GENOMIC DNA]</scope>
    <source>
        <strain evidence="9 10">JCM 5062</strain>
    </source>
</reference>
<keyword evidence="5 7" id="KW-0472">Membrane</keyword>
<evidence type="ECO:0000313" key="10">
    <source>
        <dbReference type="Proteomes" id="UP001499942"/>
    </source>
</evidence>
<dbReference type="InterPro" id="IPR004869">
    <property type="entry name" value="MMPL_dom"/>
</dbReference>
<dbReference type="Gene3D" id="1.20.1640.10">
    <property type="entry name" value="Multidrug efflux transporter AcrB transmembrane domain"/>
    <property type="match status" value="2"/>
</dbReference>
<feature type="domain" description="Membrane transport protein MMPL" evidence="8">
    <location>
        <begin position="411"/>
        <end position="718"/>
    </location>
</feature>
<dbReference type="Pfam" id="PF03176">
    <property type="entry name" value="MMPL"/>
    <property type="match status" value="2"/>
</dbReference>
<dbReference type="PANTHER" id="PTHR33406">
    <property type="entry name" value="MEMBRANE PROTEIN MJ1562-RELATED"/>
    <property type="match status" value="1"/>
</dbReference>
<evidence type="ECO:0000256" key="6">
    <source>
        <dbReference type="SAM" id="MobiDB-lite"/>
    </source>
</evidence>
<keyword evidence="4 7" id="KW-1133">Transmembrane helix</keyword>
<feature type="transmembrane region" description="Helical" evidence="7">
    <location>
        <begin position="232"/>
        <end position="252"/>
    </location>
</feature>
<gene>
    <name evidence="9" type="ORF">GCM10010393_18450</name>
</gene>
<feature type="transmembrane region" description="Helical" evidence="7">
    <location>
        <begin position="606"/>
        <end position="626"/>
    </location>
</feature>
<feature type="domain" description="Membrane transport protein MMPL" evidence="8">
    <location>
        <begin position="69"/>
        <end position="355"/>
    </location>
</feature>
<dbReference type="EMBL" id="BAAASR010000010">
    <property type="protein sequence ID" value="GAA2487457.1"/>
    <property type="molecule type" value="Genomic_DNA"/>
</dbReference>
<evidence type="ECO:0000313" key="9">
    <source>
        <dbReference type="EMBL" id="GAA2487457.1"/>
    </source>
</evidence>
<feature type="region of interest" description="Disordered" evidence="6">
    <location>
        <begin position="722"/>
        <end position="744"/>
    </location>
</feature>
<protein>
    <submittedName>
        <fullName evidence="9">MMPL family transporter</fullName>
    </submittedName>
</protein>
<feature type="transmembrane region" description="Helical" evidence="7">
    <location>
        <begin position="21"/>
        <end position="40"/>
    </location>
</feature>
<feature type="transmembrane region" description="Helical" evidence="7">
    <location>
        <begin position="182"/>
        <end position="201"/>
    </location>
</feature>
<evidence type="ECO:0000256" key="2">
    <source>
        <dbReference type="ARBA" id="ARBA00022475"/>
    </source>
</evidence>
<evidence type="ECO:0000256" key="7">
    <source>
        <dbReference type="SAM" id="Phobius"/>
    </source>
</evidence>
<comment type="caution">
    <text evidence="9">The sequence shown here is derived from an EMBL/GenBank/DDBJ whole genome shotgun (WGS) entry which is preliminary data.</text>
</comment>
<dbReference type="Proteomes" id="UP001499942">
    <property type="component" value="Unassembled WGS sequence"/>
</dbReference>
<accession>A0ABN3LP65</accession>
<feature type="compositionally biased region" description="Low complexity" evidence="6">
    <location>
        <begin position="733"/>
        <end position="744"/>
    </location>
</feature>
<evidence type="ECO:0000256" key="1">
    <source>
        <dbReference type="ARBA" id="ARBA00004651"/>
    </source>
</evidence>
<name>A0ABN3LP65_9ACTN</name>
<feature type="transmembrane region" description="Helical" evidence="7">
    <location>
        <begin position="679"/>
        <end position="707"/>
    </location>
</feature>
<dbReference type="PANTHER" id="PTHR33406:SF13">
    <property type="entry name" value="MEMBRANE PROTEIN YDFJ"/>
    <property type="match status" value="1"/>
</dbReference>
<keyword evidence="2" id="KW-1003">Cell membrane</keyword>
<evidence type="ECO:0000256" key="5">
    <source>
        <dbReference type="ARBA" id="ARBA00023136"/>
    </source>
</evidence>
<dbReference type="RefSeq" id="WP_344358782.1">
    <property type="nucleotide sequence ID" value="NZ_BAAASR010000010.1"/>
</dbReference>
<feature type="transmembrane region" description="Helical" evidence="7">
    <location>
        <begin position="538"/>
        <end position="567"/>
    </location>
</feature>
<dbReference type="SUPFAM" id="SSF82866">
    <property type="entry name" value="Multidrug efflux transporter AcrB transmembrane domain"/>
    <property type="match status" value="2"/>
</dbReference>
<evidence type="ECO:0000256" key="3">
    <source>
        <dbReference type="ARBA" id="ARBA00022692"/>
    </source>
</evidence>
<evidence type="ECO:0000259" key="8">
    <source>
        <dbReference type="Pfam" id="PF03176"/>
    </source>
</evidence>
<sequence length="744" mass="79592">MKKQPITVKVASWSALHPGRAIATWFAFVALCLAVGIAVGTNSAVAEDYRVGESGRAEAIATEAGLERRPTEQIMFSAKAGELDEAKAREAAQDLTGRMKALPEVLDVEEPVLSDNGRMLMVEVTMKGVKREAMEHVEPLQEQTAAVQKSNPDLVVEETGDASVSKGLNKQRGDDLAKTEMITFPVTLVTLLIVFGSLVMVGVPLLLALSSIAAAVGLSMVVSHLIPDAGVGMNVILLIGMAVGVDYTLFYLKREREEREKAAGSLSPEALVGIAAATAGRAIIVSGLAVIISSATLFLATDIIFSSLATATILVVFVAMVSSVTVLPGLLVKIGRRSDRRAARAAARGKQPRQRRPERTGRLFTALLNPARKRPVATLIVSTLVMVGLALPALGMELRVLNKDTHSRAIPEMQTYDKLNEAFPDRRSEHWVVVRADTDRRAEVRTALDALAQRAVDDPMFSKNPPAVKTSDDGRTSVMTLAVPHRLSSPEATGSLEHLREDYLPETLGKVQGAEYGVDGPVAVDVDYLAHQNDKLPIVVAFLLLLTFLMTVVVFGSVVIGLVGVLLNLLSVGAAFGLVVVFFQWGLASTIFGFDESATNAIGSRVPLFLFVILFGLSMDYQVFVVSRIKEAAMSGVPTRQAVIDGIEKSAKVVTSAAIVMVTVFGSFMFLHLAEMKQIGFSLAVAVLLDAFIIRVMILPSALMLLGDASWWPSRKMRRARTAAASGTGGGRPAPATAPAARLR</sequence>
<feature type="transmembrane region" description="Helical" evidence="7">
    <location>
        <begin position="653"/>
        <end position="673"/>
    </location>
</feature>
<feature type="transmembrane region" description="Helical" evidence="7">
    <location>
        <begin position="272"/>
        <end position="297"/>
    </location>
</feature>
<comment type="subcellular location">
    <subcellularLocation>
        <location evidence="1">Cell membrane</location>
        <topology evidence="1">Multi-pass membrane protein</topology>
    </subcellularLocation>
</comment>
<dbReference type="InterPro" id="IPR050545">
    <property type="entry name" value="Mycobact_MmpL"/>
</dbReference>
<keyword evidence="3 7" id="KW-0812">Transmembrane</keyword>
<evidence type="ECO:0000256" key="4">
    <source>
        <dbReference type="ARBA" id="ARBA00022989"/>
    </source>
</evidence>
<feature type="transmembrane region" description="Helical" evidence="7">
    <location>
        <begin position="376"/>
        <end position="395"/>
    </location>
</feature>
<organism evidence="9 10">
    <name type="scientific">Streptomyces gobitricini</name>
    <dbReference type="NCBI Taxonomy" id="68211"/>
    <lineage>
        <taxon>Bacteria</taxon>
        <taxon>Bacillati</taxon>
        <taxon>Actinomycetota</taxon>
        <taxon>Actinomycetes</taxon>
        <taxon>Kitasatosporales</taxon>
        <taxon>Streptomycetaceae</taxon>
        <taxon>Streptomyces</taxon>
    </lineage>
</organism>
<feature type="transmembrane region" description="Helical" evidence="7">
    <location>
        <begin position="303"/>
        <end position="331"/>
    </location>
</feature>
<keyword evidence="10" id="KW-1185">Reference proteome</keyword>